<evidence type="ECO:0000313" key="2">
    <source>
        <dbReference type="EMBL" id="MFC3452660.1"/>
    </source>
</evidence>
<dbReference type="InterPro" id="IPR029069">
    <property type="entry name" value="HotDog_dom_sf"/>
</dbReference>
<gene>
    <name evidence="2" type="ORF">ACFOSH_24760</name>
</gene>
<sequence>MIRIGIFRLAAITAQATDRDVVAVDQKINFLSGAGPGQVLRATGTVSRAGRTLTVRTAHLHAVTADHDEHLVALALATLMARNSSPAAEEHDRG</sequence>
<dbReference type="Pfam" id="PF03061">
    <property type="entry name" value="4HBT"/>
    <property type="match status" value="1"/>
</dbReference>
<dbReference type="EMBL" id="JBHRWK010000038">
    <property type="protein sequence ID" value="MFC3452660.1"/>
    <property type="molecule type" value="Genomic_DNA"/>
</dbReference>
<dbReference type="EC" id="3.1.2.-" evidence="2"/>
<dbReference type="Gene3D" id="3.10.129.10">
    <property type="entry name" value="Hotdog Thioesterase"/>
    <property type="match status" value="1"/>
</dbReference>
<proteinExistence type="predicted"/>
<keyword evidence="2" id="KW-0378">Hydrolase</keyword>
<evidence type="ECO:0000313" key="3">
    <source>
        <dbReference type="Proteomes" id="UP001595645"/>
    </source>
</evidence>
<protein>
    <submittedName>
        <fullName evidence="2">PaaI family thioesterase</fullName>
        <ecNumber evidence="2">3.1.2.-</ecNumber>
    </submittedName>
</protein>
<dbReference type="InterPro" id="IPR006683">
    <property type="entry name" value="Thioestr_dom"/>
</dbReference>
<keyword evidence="3" id="KW-1185">Reference proteome</keyword>
<name>A0ABV7P0T1_9PSEU</name>
<evidence type="ECO:0000259" key="1">
    <source>
        <dbReference type="Pfam" id="PF03061"/>
    </source>
</evidence>
<organism evidence="2 3">
    <name type="scientific">Amycolatopsis speibonae</name>
    <dbReference type="NCBI Taxonomy" id="1450224"/>
    <lineage>
        <taxon>Bacteria</taxon>
        <taxon>Bacillati</taxon>
        <taxon>Actinomycetota</taxon>
        <taxon>Actinomycetes</taxon>
        <taxon>Pseudonocardiales</taxon>
        <taxon>Pseudonocardiaceae</taxon>
        <taxon>Amycolatopsis</taxon>
    </lineage>
</organism>
<dbReference type="GO" id="GO:0016787">
    <property type="term" value="F:hydrolase activity"/>
    <property type="evidence" value="ECO:0007669"/>
    <property type="project" value="UniProtKB-KW"/>
</dbReference>
<dbReference type="Proteomes" id="UP001595645">
    <property type="component" value="Unassembled WGS sequence"/>
</dbReference>
<feature type="domain" description="Thioesterase" evidence="1">
    <location>
        <begin position="10"/>
        <end position="61"/>
    </location>
</feature>
<comment type="caution">
    <text evidence="2">The sequence shown here is derived from an EMBL/GenBank/DDBJ whole genome shotgun (WGS) entry which is preliminary data.</text>
</comment>
<reference evidence="3" key="1">
    <citation type="journal article" date="2019" name="Int. J. Syst. Evol. Microbiol.">
        <title>The Global Catalogue of Microorganisms (GCM) 10K type strain sequencing project: providing services to taxonomists for standard genome sequencing and annotation.</title>
        <authorList>
            <consortium name="The Broad Institute Genomics Platform"/>
            <consortium name="The Broad Institute Genome Sequencing Center for Infectious Disease"/>
            <person name="Wu L."/>
            <person name="Ma J."/>
        </authorList>
    </citation>
    <scope>NUCLEOTIDE SEQUENCE [LARGE SCALE GENOMIC DNA]</scope>
    <source>
        <strain evidence="3">CGMCC 4.7676</strain>
    </source>
</reference>
<dbReference type="RefSeq" id="WP_378241429.1">
    <property type="nucleotide sequence ID" value="NZ_JBHRWK010000038.1"/>
</dbReference>
<dbReference type="SUPFAM" id="SSF54637">
    <property type="entry name" value="Thioesterase/thiol ester dehydrase-isomerase"/>
    <property type="match status" value="1"/>
</dbReference>
<accession>A0ABV7P0T1</accession>